<proteinExistence type="evidence at transcript level"/>
<organism evidence="3">
    <name type="scientific">Hordeum vulgare subsp. vulgare</name>
    <name type="common">Domesticated barley</name>
    <dbReference type="NCBI Taxonomy" id="112509"/>
    <lineage>
        <taxon>Eukaryota</taxon>
        <taxon>Viridiplantae</taxon>
        <taxon>Streptophyta</taxon>
        <taxon>Embryophyta</taxon>
        <taxon>Tracheophyta</taxon>
        <taxon>Spermatophyta</taxon>
        <taxon>Magnoliopsida</taxon>
        <taxon>Liliopsida</taxon>
        <taxon>Poales</taxon>
        <taxon>Poaceae</taxon>
        <taxon>BOP clade</taxon>
        <taxon>Pooideae</taxon>
        <taxon>Triticodae</taxon>
        <taxon>Triticeae</taxon>
        <taxon>Hordeinae</taxon>
        <taxon>Hordeum</taxon>
    </lineage>
</organism>
<keyword evidence="1" id="KW-0732">Signal</keyword>
<evidence type="ECO:0000313" key="3">
    <source>
        <dbReference type="EMBL" id="BAK00919.1"/>
    </source>
</evidence>
<name>F2E0P7_HORVV</name>
<evidence type="ECO:0000256" key="1">
    <source>
        <dbReference type="SAM" id="SignalP"/>
    </source>
</evidence>
<feature type="domain" description="DUF7356" evidence="2">
    <location>
        <begin position="48"/>
        <end position="125"/>
    </location>
</feature>
<dbReference type="InterPro" id="IPR055780">
    <property type="entry name" value="DUF7356"/>
</dbReference>
<sequence>MGSYGFAALAALLLAFALLPDPAAAARVLQGKEPGSGEGAPAPTLATGECEKIGTSKQLDQSSTALQNPETDSIGQFFVVQNTGQKKVTVGVKATSDISIKQTLLPLSNGESKRVNINYSSPNGGEALLYIFQAFHADLVLLYEMRALIFNTLE</sequence>
<accession>F2E0P7</accession>
<reference evidence="3" key="1">
    <citation type="journal article" date="2011" name="Plant Physiol.">
        <title>Comprehensive sequence analysis of 24,783 barley full-length cDNAs derived from 12 clone libraries.</title>
        <authorList>
            <person name="Matsumoto T."/>
            <person name="Tanaka T."/>
            <person name="Sakai H."/>
            <person name="Amano N."/>
            <person name="Kanamori H."/>
            <person name="Kurita K."/>
            <person name="Kikuta A."/>
            <person name="Kamiya K."/>
            <person name="Yamamoto M."/>
            <person name="Ikawa H."/>
            <person name="Fujii N."/>
            <person name="Hori K."/>
            <person name="Itoh T."/>
            <person name="Sato K."/>
        </authorList>
    </citation>
    <scope>NUCLEOTIDE SEQUENCE</scope>
    <source>
        <tissue evidence="3">Shoot and root</tissue>
    </source>
</reference>
<dbReference type="AlphaFoldDB" id="F2E0P7"/>
<feature type="signal peptide" evidence="1">
    <location>
        <begin position="1"/>
        <end position="25"/>
    </location>
</feature>
<feature type="chain" id="PRO_5003276280" evidence="1">
    <location>
        <begin position="26"/>
        <end position="154"/>
    </location>
</feature>
<evidence type="ECO:0000259" key="2">
    <source>
        <dbReference type="Pfam" id="PF24053"/>
    </source>
</evidence>
<dbReference type="Pfam" id="PF24053">
    <property type="entry name" value="DUF7356"/>
    <property type="match status" value="1"/>
</dbReference>
<dbReference type="EMBL" id="AK369718">
    <property type="protein sequence ID" value="BAK00919.1"/>
    <property type="molecule type" value="mRNA"/>
</dbReference>
<protein>
    <submittedName>
        <fullName evidence="3">Predicted protein</fullName>
    </submittedName>
</protein>